<protein>
    <submittedName>
        <fullName evidence="1">Uncharacterized protein</fullName>
    </submittedName>
</protein>
<gene>
    <name evidence="1" type="ordered locus">RB10445</name>
</gene>
<organism evidence="1 2">
    <name type="scientific">Rhodopirellula baltica (strain DSM 10527 / NCIMB 13988 / SH1)</name>
    <dbReference type="NCBI Taxonomy" id="243090"/>
    <lineage>
        <taxon>Bacteria</taxon>
        <taxon>Pseudomonadati</taxon>
        <taxon>Planctomycetota</taxon>
        <taxon>Planctomycetia</taxon>
        <taxon>Pirellulales</taxon>
        <taxon>Pirellulaceae</taxon>
        <taxon>Rhodopirellula</taxon>
    </lineage>
</organism>
<dbReference type="STRING" id="243090.RB10445"/>
<keyword evidence="2" id="KW-1185">Reference proteome</keyword>
<dbReference type="Proteomes" id="UP000001025">
    <property type="component" value="Chromosome"/>
</dbReference>
<dbReference type="EnsemblBacteria" id="CAD78887">
    <property type="protein sequence ID" value="CAD78887"/>
    <property type="gene ID" value="RB10445"/>
</dbReference>
<sequence length="54" mass="6143">MDPIGMIRTGRVIDLIRILRFGSHGKGVFLCHNICTRDSVNKLGRYETFVLLPL</sequence>
<dbReference type="InParanoid" id="Q7UEZ6"/>
<evidence type="ECO:0000313" key="2">
    <source>
        <dbReference type="Proteomes" id="UP000001025"/>
    </source>
</evidence>
<dbReference type="HOGENOM" id="CLU_3047393_0_0_0"/>
<proteinExistence type="predicted"/>
<name>Q7UEZ6_RHOBA</name>
<dbReference type="EMBL" id="BX294151">
    <property type="protein sequence ID" value="CAD78887.1"/>
    <property type="molecule type" value="Genomic_DNA"/>
</dbReference>
<dbReference type="AlphaFoldDB" id="Q7UEZ6"/>
<dbReference type="KEGG" id="rba:RB10445"/>
<accession>Q7UEZ6</accession>
<evidence type="ECO:0000313" key="1">
    <source>
        <dbReference type="EMBL" id="CAD78887.1"/>
    </source>
</evidence>
<reference evidence="1 2" key="1">
    <citation type="journal article" date="2003" name="Proc. Natl. Acad. Sci. U.S.A.">
        <title>Complete genome sequence of the marine planctomycete Pirellula sp. strain 1.</title>
        <authorList>
            <person name="Gloeckner F.O."/>
            <person name="Kube M."/>
            <person name="Bauer M."/>
            <person name="Teeling H."/>
            <person name="Lombardot T."/>
            <person name="Ludwig W."/>
            <person name="Gade D."/>
            <person name="Beck A."/>
            <person name="Borzym K."/>
            <person name="Heitmann K."/>
            <person name="Rabus R."/>
            <person name="Schlesner H."/>
            <person name="Amann R."/>
            <person name="Reinhardt R."/>
        </authorList>
    </citation>
    <scope>NUCLEOTIDE SEQUENCE [LARGE SCALE GENOMIC DNA]</scope>
    <source>
        <strain evidence="2">DSM 10527 / NCIMB 13988 / SH1</strain>
    </source>
</reference>